<feature type="non-terminal residue" evidence="1">
    <location>
        <position position="1"/>
    </location>
</feature>
<dbReference type="AlphaFoldDB" id="A0A9P5TZN7"/>
<evidence type="ECO:0000313" key="1">
    <source>
        <dbReference type="EMBL" id="KAF9060557.1"/>
    </source>
</evidence>
<dbReference type="OrthoDB" id="3202607at2759"/>
<gene>
    <name evidence="1" type="ORF">BDP27DRAFT_1236680</name>
</gene>
<reference evidence="1" key="1">
    <citation type="submission" date="2020-11" db="EMBL/GenBank/DDBJ databases">
        <authorList>
            <consortium name="DOE Joint Genome Institute"/>
            <person name="Ahrendt S."/>
            <person name="Riley R."/>
            <person name="Andreopoulos W."/>
            <person name="Labutti K."/>
            <person name="Pangilinan J."/>
            <person name="Ruiz-Duenas F.J."/>
            <person name="Barrasa J.M."/>
            <person name="Sanchez-Garcia M."/>
            <person name="Camarero S."/>
            <person name="Miyauchi S."/>
            <person name="Serrano A."/>
            <person name="Linde D."/>
            <person name="Babiker R."/>
            <person name="Drula E."/>
            <person name="Ayuso-Fernandez I."/>
            <person name="Pacheco R."/>
            <person name="Padilla G."/>
            <person name="Ferreira P."/>
            <person name="Barriuso J."/>
            <person name="Kellner H."/>
            <person name="Castanera R."/>
            <person name="Alfaro M."/>
            <person name="Ramirez L."/>
            <person name="Pisabarro A.G."/>
            <person name="Kuo A."/>
            <person name="Tritt A."/>
            <person name="Lipzen A."/>
            <person name="He G."/>
            <person name="Yan M."/>
            <person name="Ng V."/>
            <person name="Cullen D."/>
            <person name="Martin F."/>
            <person name="Rosso M.-N."/>
            <person name="Henrissat B."/>
            <person name="Hibbett D."/>
            <person name="Martinez A.T."/>
            <person name="Grigoriev I.V."/>
        </authorList>
    </citation>
    <scope>NUCLEOTIDE SEQUENCE</scope>
    <source>
        <strain evidence="1">AH 40177</strain>
    </source>
</reference>
<name>A0A9P5TZN7_9AGAR</name>
<accession>A0A9P5TZN7</accession>
<evidence type="ECO:0000313" key="2">
    <source>
        <dbReference type="Proteomes" id="UP000772434"/>
    </source>
</evidence>
<organism evidence="1 2">
    <name type="scientific">Rhodocollybia butyracea</name>
    <dbReference type="NCBI Taxonomy" id="206335"/>
    <lineage>
        <taxon>Eukaryota</taxon>
        <taxon>Fungi</taxon>
        <taxon>Dikarya</taxon>
        <taxon>Basidiomycota</taxon>
        <taxon>Agaricomycotina</taxon>
        <taxon>Agaricomycetes</taxon>
        <taxon>Agaricomycetidae</taxon>
        <taxon>Agaricales</taxon>
        <taxon>Marasmiineae</taxon>
        <taxon>Omphalotaceae</taxon>
        <taxon>Rhodocollybia</taxon>
    </lineage>
</organism>
<proteinExistence type="predicted"/>
<protein>
    <submittedName>
        <fullName evidence="1">Uncharacterized protein</fullName>
    </submittedName>
</protein>
<sequence length="58" mass="6462">TQVLPSAFVTHGNTPIAEDKVRSSIVFFMLSGLARWFQNGYMSDKEFNVQSARIARAA</sequence>
<dbReference type="EMBL" id="JADNRY010000238">
    <property type="protein sequence ID" value="KAF9060557.1"/>
    <property type="molecule type" value="Genomic_DNA"/>
</dbReference>
<dbReference type="Proteomes" id="UP000772434">
    <property type="component" value="Unassembled WGS sequence"/>
</dbReference>
<keyword evidence="2" id="KW-1185">Reference proteome</keyword>
<comment type="caution">
    <text evidence="1">The sequence shown here is derived from an EMBL/GenBank/DDBJ whole genome shotgun (WGS) entry which is preliminary data.</text>
</comment>